<evidence type="ECO:0000256" key="9">
    <source>
        <dbReference type="ARBA" id="ARBA00039733"/>
    </source>
</evidence>
<dbReference type="PROSITE" id="PS00755">
    <property type="entry name" value="SECY_1"/>
    <property type="match status" value="1"/>
</dbReference>
<accession>A0A2M7G236</accession>
<keyword evidence="5 10" id="KW-0653">Protein transport</keyword>
<evidence type="ECO:0000256" key="11">
    <source>
        <dbReference type="RuleBase" id="RU000537"/>
    </source>
</evidence>
<evidence type="ECO:0000256" key="10">
    <source>
        <dbReference type="HAMAP-Rule" id="MF_01465"/>
    </source>
</evidence>
<feature type="transmembrane region" description="Helical" evidence="10">
    <location>
        <begin position="21"/>
        <end position="39"/>
    </location>
</feature>
<comment type="subunit">
    <text evidence="10">Component of the Sec protein translocase complex. Heterotrimer consisting of SecY, SecE and SecG subunits. The heterotrimers can form oligomers, although 1 heterotrimer is thought to be able to translocate proteins. Interacts with the ribosome. Interacts with SecDF, and other proteins may be involved. Interacts with SecA.</text>
</comment>
<dbReference type="GO" id="GO:0065002">
    <property type="term" value="P:intracellular protein transmembrane transport"/>
    <property type="evidence" value="ECO:0007669"/>
    <property type="project" value="UniProtKB-UniRule"/>
</dbReference>
<organism evidence="14 15">
    <name type="scientific">bacterium (Candidatus Blackallbacteria) CG17_big_fil_post_rev_8_21_14_2_50_48_46</name>
    <dbReference type="NCBI Taxonomy" id="2014261"/>
    <lineage>
        <taxon>Bacteria</taxon>
        <taxon>Candidatus Blackallbacteria</taxon>
    </lineage>
</organism>
<comment type="function">
    <text evidence="10 11">The central subunit of the protein translocation channel SecYEG. Consists of two halves formed by TMs 1-5 and 6-10. These two domains form a lateral gate at the front which open onto the bilayer between TMs 2 and 7, and are clamped together by SecE at the back. The channel is closed by both a pore ring composed of hydrophobic SecY resides and a short helix (helix 2A) on the extracellular side of the membrane which forms a plug. The plug probably moves laterally to allow the channel to open. The ring and the pore may move independently.</text>
</comment>
<feature type="transmembrane region" description="Helical" evidence="10">
    <location>
        <begin position="153"/>
        <end position="177"/>
    </location>
</feature>
<dbReference type="SUPFAM" id="SSF103491">
    <property type="entry name" value="Preprotein translocase SecY subunit"/>
    <property type="match status" value="1"/>
</dbReference>
<comment type="caution">
    <text evidence="10">Lacks conserved residue(s) required for the propagation of feature annotation.</text>
</comment>
<keyword evidence="6 10" id="KW-1133">Transmembrane helix</keyword>
<dbReference type="Gene3D" id="1.10.3370.10">
    <property type="entry name" value="SecY subunit domain"/>
    <property type="match status" value="1"/>
</dbReference>
<evidence type="ECO:0000256" key="12">
    <source>
        <dbReference type="RuleBase" id="RU003484"/>
    </source>
</evidence>
<comment type="subcellular location">
    <subcellularLocation>
        <location evidence="10">Cell membrane</location>
        <topology evidence="10">Multi-pass membrane protein</topology>
    </subcellularLocation>
    <subcellularLocation>
        <location evidence="1 12">Membrane</location>
        <topology evidence="1 12">Multi-pass membrane protein</topology>
    </subcellularLocation>
</comment>
<sequence length="435" mass="47879">MRRDQALRPEVLMEMWQASGLKFKIFFTLGMIFLVRFGVQIPVSGLDANIIANLFRQGSLLQFVDLFAGGALAKFSIFAMGILPYINASIIMQLMATVIPKLEEMQKEGGEAGRRQIAQITRYLTVILGTVQAVGMSVWLWRSGAVPSHPATGSMPLLFIINTVALLVAGTVLVMWIGEMMTEYGIGNGASLLIFIGIVAAIPQYIQNTIELVNQGASNWFSVGLLVLSYLVLLVVIVYASEGARKIPVQSAKKQVGNRMYGGRGTYLPFRISQGGVMPIIFASSVLLFPATIQQFAPNAKLLKTVTEFLTQQPGYGVFFTGLIFFFSFFYASLILNPQEIANNLKRYGSYIPGYRPGRPTAEYLDMVLKRITFCGAIFLALIVIFPMVMVEITGVTTLQRVGSTAILIMVGVAIDLFNQLQTHLLARQYEGFTT</sequence>
<feature type="transmembrane region" description="Helical" evidence="10">
    <location>
        <begin position="218"/>
        <end position="240"/>
    </location>
</feature>
<evidence type="ECO:0000313" key="14">
    <source>
        <dbReference type="EMBL" id="PIW15410.1"/>
    </source>
</evidence>
<comment type="caution">
    <text evidence="14">The sequence shown here is derived from an EMBL/GenBank/DDBJ whole genome shotgun (WGS) entry which is preliminary data.</text>
</comment>
<evidence type="ECO:0000256" key="6">
    <source>
        <dbReference type="ARBA" id="ARBA00022989"/>
    </source>
</evidence>
<feature type="transmembrane region" description="Helical" evidence="10">
    <location>
        <begin position="402"/>
        <end position="419"/>
    </location>
</feature>
<dbReference type="HAMAP" id="MF_01465">
    <property type="entry name" value="SecY"/>
    <property type="match status" value="1"/>
</dbReference>
<evidence type="ECO:0000256" key="2">
    <source>
        <dbReference type="ARBA" id="ARBA00005751"/>
    </source>
</evidence>
<dbReference type="InterPro" id="IPR026593">
    <property type="entry name" value="SecY"/>
</dbReference>
<keyword evidence="10" id="KW-1003">Cell membrane</keyword>
<evidence type="ECO:0000256" key="5">
    <source>
        <dbReference type="ARBA" id="ARBA00022927"/>
    </source>
</evidence>
<dbReference type="Pfam" id="PF00344">
    <property type="entry name" value="SecY"/>
    <property type="match status" value="1"/>
</dbReference>
<dbReference type="EMBL" id="PFFQ01000053">
    <property type="protein sequence ID" value="PIW15410.1"/>
    <property type="molecule type" value="Genomic_DNA"/>
</dbReference>
<evidence type="ECO:0000256" key="7">
    <source>
        <dbReference type="ARBA" id="ARBA00023010"/>
    </source>
</evidence>
<dbReference type="Proteomes" id="UP000231019">
    <property type="component" value="Unassembled WGS sequence"/>
</dbReference>
<evidence type="ECO:0000256" key="3">
    <source>
        <dbReference type="ARBA" id="ARBA00022448"/>
    </source>
</evidence>
<dbReference type="FunFam" id="1.10.3370.10:FF:000001">
    <property type="entry name" value="Preprotein translocase subunit SecY"/>
    <property type="match status" value="1"/>
</dbReference>
<dbReference type="GO" id="GO:0006605">
    <property type="term" value="P:protein targeting"/>
    <property type="evidence" value="ECO:0007669"/>
    <property type="project" value="UniProtKB-UniRule"/>
</dbReference>
<dbReference type="InterPro" id="IPR023201">
    <property type="entry name" value="SecY_dom_sf"/>
</dbReference>
<evidence type="ECO:0000256" key="1">
    <source>
        <dbReference type="ARBA" id="ARBA00004141"/>
    </source>
</evidence>
<protein>
    <recommendedName>
        <fullName evidence="9 10">Protein translocase subunit SecY</fullName>
    </recommendedName>
</protein>
<gene>
    <name evidence="10" type="primary">secY</name>
    <name evidence="14" type="ORF">COW36_18520</name>
</gene>
<dbReference type="AlphaFoldDB" id="A0A2M7G236"/>
<proteinExistence type="inferred from homology"/>
<dbReference type="InterPro" id="IPR002208">
    <property type="entry name" value="SecY/SEC61-alpha"/>
</dbReference>
<dbReference type="PIRSF" id="PIRSF004557">
    <property type="entry name" value="SecY"/>
    <property type="match status" value="1"/>
</dbReference>
<feature type="transmembrane region" description="Helical" evidence="10">
    <location>
        <begin position="317"/>
        <end position="337"/>
    </location>
</feature>
<keyword evidence="7 10" id="KW-0811">Translocation</keyword>
<evidence type="ECO:0000256" key="13">
    <source>
        <dbReference type="RuleBase" id="RU004349"/>
    </source>
</evidence>
<reference evidence="14 15" key="1">
    <citation type="submission" date="2017-09" db="EMBL/GenBank/DDBJ databases">
        <title>Depth-based differentiation of microbial function through sediment-hosted aquifers and enrichment of novel symbionts in the deep terrestrial subsurface.</title>
        <authorList>
            <person name="Probst A.J."/>
            <person name="Ladd B."/>
            <person name="Jarett J.K."/>
            <person name="Geller-Mcgrath D.E."/>
            <person name="Sieber C.M."/>
            <person name="Emerson J.B."/>
            <person name="Anantharaman K."/>
            <person name="Thomas B.C."/>
            <person name="Malmstrom R."/>
            <person name="Stieglmeier M."/>
            <person name="Klingl A."/>
            <person name="Woyke T."/>
            <person name="Ryan C.M."/>
            <person name="Banfield J.F."/>
        </authorList>
    </citation>
    <scope>NUCLEOTIDE SEQUENCE [LARGE SCALE GENOMIC DNA]</scope>
    <source>
        <strain evidence="14">CG17_big_fil_post_rev_8_21_14_2_50_48_46</strain>
    </source>
</reference>
<keyword evidence="4 10" id="KW-0812">Transmembrane</keyword>
<evidence type="ECO:0000313" key="15">
    <source>
        <dbReference type="Proteomes" id="UP000231019"/>
    </source>
</evidence>
<keyword evidence="8 10" id="KW-0472">Membrane</keyword>
<feature type="transmembrane region" description="Helical" evidence="10">
    <location>
        <begin position="189"/>
        <end position="206"/>
    </location>
</feature>
<dbReference type="GO" id="GO:0005886">
    <property type="term" value="C:plasma membrane"/>
    <property type="evidence" value="ECO:0007669"/>
    <property type="project" value="UniProtKB-SubCell"/>
</dbReference>
<dbReference type="InterPro" id="IPR030659">
    <property type="entry name" value="SecY_CS"/>
</dbReference>
<dbReference type="NCBIfam" id="TIGR00967">
    <property type="entry name" value="3a0501s007"/>
    <property type="match status" value="1"/>
</dbReference>
<name>A0A2M7G236_9BACT</name>
<keyword evidence="3 10" id="KW-0813">Transport</keyword>
<evidence type="ECO:0000256" key="4">
    <source>
        <dbReference type="ARBA" id="ARBA00022692"/>
    </source>
</evidence>
<dbReference type="PRINTS" id="PR00303">
    <property type="entry name" value="SECYTRNLCASE"/>
</dbReference>
<dbReference type="PANTHER" id="PTHR10906">
    <property type="entry name" value="SECY/SEC61-ALPHA FAMILY MEMBER"/>
    <property type="match status" value="1"/>
</dbReference>
<feature type="transmembrane region" description="Helical" evidence="10">
    <location>
        <begin position="120"/>
        <end position="141"/>
    </location>
</feature>
<feature type="transmembrane region" description="Helical" evidence="10">
    <location>
        <begin position="277"/>
        <end position="297"/>
    </location>
</feature>
<evidence type="ECO:0000256" key="8">
    <source>
        <dbReference type="ARBA" id="ARBA00023136"/>
    </source>
</evidence>
<feature type="transmembrane region" description="Helical" evidence="10">
    <location>
        <begin position="372"/>
        <end position="390"/>
    </location>
</feature>
<dbReference type="GO" id="GO:0043952">
    <property type="term" value="P:protein transport by the Sec complex"/>
    <property type="evidence" value="ECO:0007669"/>
    <property type="project" value="UniProtKB-UniRule"/>
</dbReference>
<dbReference type="PROSITE" id="PS00756">
    <property type="entry name" value="SECY_2"/>
    <property type="match status" value="1"/>
</dbReference>
<comment type="similarity">
    <text evidence="2 10 13">Belongs to the SecY/SEC61-alpha family.</text>
</comment>